<evidence type="ECO:0000313" key="2">
    <source>
        <dbReference type="EMBL" id="WWO47330.1"/>
    </source>
</evidence>
<keyword evidence="1" id="KW-0472">Membrane</keyword>
<sequence>MAAWPRASLRALRIVESTATARIARIILVSTALSFLTFSATVSWLA</sequence>
<reference evidence="2 3" key="1">
    <citation type="submission" date="2024-01" db="EMBL/GenBank/DDBJ databases">
        <title>Draft genome sequences of nine bacterial species from freshwater ponds near Washington, DC.</title>
        <authorList>
            <person name="Pavloudi C."/>
            <person name="Oliver L."/>
            <person name="Slattery K."/>
            <person name="Lissner G."/>
            <person name="Saw J.H."/>
        </authorList>
    </citation>
    <scope>NUCLEOTIDE SEQUENCE [LARGE SCALE GENOMIC DNA]</scope>
    <source>
        <strain evidence="3">TB1-E2</strain>
    </source>
</reference>
<gene>
    <name evidence="2" type="ORF">OPV09_04210</name>
</gene>
<dbReference type="Proteomes" id="UP001373909">
    <property type="component" value="Chromosome"/>
</dbReference>
<dbReference type="RefSeq" id="WP_319992213.1">
    <property type="nucleotide sequence ID" value="NZ_CP142523.1"/>
</dbReference>
<accession>A0ABZ2GSE5</accession>
<evidence type="ECO:0000313" key="3">
    <source>
        <dbReference type="Proteomes" id="UP001373909"/>
    </source>
</evidence>
<keyword evidence="3" id="KW-1185">Reference proteome</keyword>
<evidence type="ECO:0000256" key="1">
    <source>
        <dbReference type="SAM" id="Phobius"/>
    </source>
</evidence>
<dbReference type="EMBL" id="CP142523">
    <property type="protein sequence ID" value="WWO47330.1"/>
    <property type="molecule type" value="Genomic_DNA"/>
</dbReference>
<keyword evidence="1" id="KW-1133">Transmembrane helix</keyword>
<feature type="transmembrane region" description="Helical" evidence="1">
    <location>
        <begin position="23"/>
        <end position="45"/>
    </location>
</feature>
<proteinExistence type="predicted"/>
<keyword evidence="1" id="KW-0812">Transmembrane</keyword>
<name>A0ABZ2GSE5_9BURK</name>
<organism evidence="2 3">
    <name type="scientific">Janthinobacterium aestuarii</name>
    <dbReference type="NCBI Taxonomy" id="2985511"/>
    <lineage>
        <taxon>Bacteria</taxon>
        <taxon>Pseudomonadati</taxon>
        <taxon>Pseudomonadota</taxon>
        <taxon>Betaproteobacteria</taxon>
        <taxon>Burkholderiales</taxon>
        <taxon>Oxalobacteraceae</taxon>
        <taxon>Janthinobacterium</taxon>
    </lineage>
</organism>
<protein>
    <submittedName>
        <fullName evidence="2">Uncharacterized protein</fullName>
    </submittedName>
</protein>